<dbReference type="SUPFAM" id="SSF88713">
    <property type="entry name" value="Glycoside hydrolase/deacetylase"/>
    <property type="match status" value="1"/>
</dbReference>
<dbReference type="InterPro" id="IPR011330">
    <property type="entry name" value="Glyco_hydro/deAcase_b/a-brl"/>
</dbReference>
<organism evidence="2 3">
    <name type="scientific">Pseudonocardia sulfidoxydans NBRC 16205</name>
    <dbReference type="NCBI Taxonomy" id="1223511"/>
    <lineage>
        <taxon>Bacteria</taxon>
        <taxon>Bacillati</taxon>
        <taxon>Actinomycetota</taxon>
        <taxon>Actinomycetes</taxon>
        <taxon>Pseudonocardiales</taxon>
        <taxon>Pseudonocardiaceae</taxon>
        <taxon>Pseudonocardia</taxon>
    </lineage>
</organism>
<dbReference type="PROSITE" id="PS51677">
    <property type="entry name" value="NODB"/>
    <property type="match status" value="1"/>
</dbReference>
<evidence type="ECO:0000313" key="2">
    <source>
        <dbReference type="EMBL" id="GEL21077.1"/>
    </source>
</evidence>
<dbReference type="EMBL" id="BJVJ01000001">
    <property type="protein sequence ID" value="GEL21077.1"/>
    <property type="molecule type" value="Genomic_DNA"/>
</dbReference>
<dbReference type="GO" id="GO:0016810">
    <property type="term" value="F:hydrolase activity, acting on carbon-nitrogen (but not peptide) bonds"/>
    <property type="evidence" value="ECO:0007669"/>
    <property type="project" value="InterPro"/>
</dbReference>
<dbReference type="PANTHER" id="PTHR43123">
    <property type="entry name" value="POLYSACCHARIDE DEACETYLASE-RELATED"/>
    <property type="match status" value="1"/>
</dbReference>
<dbReference type="OrthoDB" id="9787041at2"/>
<evidence type="ECO:0000259" key="1">
    <source>
        <dbReference type="PROSITE" id="PS51677"/>
    </source>
</evidence>
<protein>
    <submittedName>
        <fullName evidence="2">Polysaccharide deacetylase</fullName>
    </submittedName>
</protein>
<dbReference type="GO" id="GO:0005975">
    <property type="term" value="P:carbohydrate metabolic process"/>
    <property type="evidence" value="ECO:0007669"/>
    <property type="project" value="InterPro"/>
</dbReference>
<dbReference type="Proteomes" id="UP000321685">
    <property type="component" value="Unassembled WGS sequence"/>
</dbReference>
<sequence>MTLQFTEADVPGPRRDLIGYGATPPAVEWPGGAKIAVNIVVNAEEGSEVSWAAGDARNEGLGEIPYGMPAEYRDLCVESIYEYGARAGVWRLLRLFSEYRVPTTFYAAAVAFEQNPELAKAVVAGGHEVCSHGWRWEEPWTLSRDEEREHMLEAIASFERTCGTRPVGWYCRYGPSVHTRELLVEEGGFLYDSDAYNDDLPYYVSVGDERQLVVPYTMVYNDVKYAMPPGMASPTDFFDVCARGFDELLREGRGGHPRMMSIGLHPRWAGQAGRTSALREFIEHAQQQSDVWFATREQIARFWLENHPDEGAA</sequence>
<keyword evidence="3" id="KW-1185">Reference proteome</keyword>
<dbReference type="Gene3D" id="3.20.20.370">
    <property type="entry name" value="Glycoside hydrolase/deacetylase"/>
    <property type="match status" value="1"/>
</dbReference>
<name>A0A511D8Z9_9PSEU</name>
<reference evidence="2 3" key="1">
    <citation type="submission" date="2019-07" db="EMBL/GenBank/DDBJ databases">
        <title>Whole genome shotgun sequence of Pseudonocardia sulfidoxydans NBRC 16205.</title>
        <authorList>
            <person name="Hosoyama A."/>
            <person name="Uohara A."/>
            <person name="Ohji S."/>
            <person name="Ichikawa N."/>
        </authorList>
    </citation>
    <scope>NUCLEOTIDE SEQUENCE [LARGE SCALE GENOMIC DNA]</scope>
    <source>
        <strain evidence="2 3">NBRC 16205</strain>
    </source>
</reference>
<proteinExistence type="predicted"/>
<dbReference type="InterPro" id="IPR002509">
    <property type="entry name" value="NODB_dom"/>
</dbReference>
<comment type="caution">
    <text evidence="2">The sequence shown here is derived from an EMBL/GenBank/DDBJ whole genome shotgun (WGS) entry which is preliminary data.</text>
</comment>
<accession>A0A511D8Z9</accession>
<evidence type="ECO:0000313" key="3">
    <source>
        <dbReference type="Proteomes" id="UP000321685"/>
    </source>
</evidence>
<dbReference type="AlphaFoldDB" id="A0A511D8Z9"/>
<dbReference type="PANTHER" id="PTHR43123:SF1">
    <property type="entry name" value="POLYSACCHARIDE DEACETYLASE-RELATED"/>
    <property type="match status" value="1"/>
</dbReference>
<dbReference type="RefSeq" id="WP_147101290.1">
    <property type="nucleotide sequence ID" value="NZ_BJVJ01000001.1"/>
</dbReference>
<feature type="domain" description="NodB homology" evidence="1">
    <location>
        <begin position="75"/>
        <end position="294"/>
    </location>
</feature>
<gene>
    <name evidence="2" type="ORF">PSU4_00310</name>
</gene>
<dbReference type="Pfam" id="PF01522">
    <property type="entry name" value="Polysacc_deac_1"/>
    <property type="match status" value="1"/>
</dbReference>